<keyword evidence="3" id="KW-1185">Reference proteome</keyword>
<gene>
    <name evidence="2" type="ORF">FEE95_03120</name>
</gene>
<dbReference type="OrthoDB" id="1435775at2"/>
<dbReference type="RefSeq" id="WP_138656369.1">
    <property type="nucleotide sequence ID" value="NZ_VATY01000001.1"/>
</dbReference>
<protein>
    <submittedName>
        <fullName evidence="2">Uncharacterized protein</fullName>
    </submittedName>
</protein>
<dbReference type="AlphaFoldDB" id="A0A5S3PTW0"/>
<dbReference type="EMBL" id="VATY01000001">
    <property type="protein sequence ID" value="TMM58436.1"/>
    <property type="molecule type" value="Genomic_DNA"/>
</dbReference>
<keyword evidence="1" id="KW-0175">Coiled coil</keyword>
<evidence type="ECO:0000313" key="3">
    <source>
        <dbReference type="Proteomes" id="UP000310314"/>
    </source>
</evidence>
<comment type="caution">
    <text evidence="2">The sequence shown here is derived from an EMBL/GenBank/DDBJ whole genome shotgun (WGS) entry which is preliminary data.</text>
</comment>
<dbReference type="NCBIfam" id="NF041200">
    <property type="entry name" value="mob_BfmA_Nterm"/>
    <property type="match status" value="1"/>
</dbReference>
<feature type="coiled-coil region" evidence="1">
    <location>
        <begin position="87"/>
        <end position="114"/>
    </location>
</feature>
<evidence type="ECO:0000313" key="2">
    <source>
        <dbReference type="EMBL" id="TMM58436.1"/>
    </source>
</evidence>
<evidence type="ECO:0000256" key="1">
    <source>
        <dbReference type="SAM" id="Coils"/>
    </source>
</evidence>
<proteinExistence type="predicted"/>
<reference evidence="2 3" key="1">
    <citation type="submission" date="2019-05" db="EMBL/GenBank/DDBJ databases">
        <authorList>
            <person name="Zhang J.-Y."/>
            <person name="Feg X."/>
            <person name="Du Z.-J."/>
        </authorList>
    </citation>
    <scope>NUCLEOTIDE SEQUENCE [LARGE SCALE GENOMIC DNA]</scope>
    <source>
        <strain evidence="2 3">RZ26</strain>
    </source>
</reference>
<organism evidence="2 3">
    <name type="scientific">Maribacter algarum</name>
    <name type="common">ex Zhang et al. 2020</name>
    <dbReference type="NCBI Taxonomy" id="2578118"/>
    <lineage>
        <taxon>Bacteria</taxon>
        <taxon>Pseudomonadati</taxon>
        <taxon>Bacteroidota</taxon>
        <taxon>Flavobacteriia</taxon>
        <taxon>Flavobacteriales</taxon>
        <taxon>Flavobacteriaceae</taxon>
        <taxon>Maribacter</taxon>
    </lineage>
</organism>
<dbReference type="Proteomes" id="UP000310314">
    <property type="component" value="Unassembled WGS sequence"/>
</dbReference>
<dbReference type="InterPro" id="IPR048012">
    <property type="entry name" value="BfmA-like_N"/>
</dbReference>
<name>A0A5S3PTW0_9FLAO</name>
<sequence length="158" mass="17738">MSKKSIIISQHSHKDLKVLANSFNSPLGGLIEAMILYFKRTGINPLEGIKENPSSMIKVLDKRIVSFLRVQERDILKPMRDEVFLASKNQSTSLEELTENLQNLLSRMNNADQNRTSLVHSEIRKMQQGLVEIASTIDSRGSSGLVNSLIEVFNNADI</sequence>
<accession>A0A5S3PTW0</accession>